<dbReference type="InterPro" id="IPR027791">
    <property type="entry name" value="Galactosyl_T_C"/>
</dbReference>
<dbReference type="Proteomes" id="UP000295781">
    <property type="component" value="Chromosome"/>
</dbReference>
<feature type="domain" description="Glycosyltransferase 2-like" evidence="2">
    <location>
        <begin position="3"/>
        <end position="109"/>
    </location>
</feature>
<evidence type="ECO:0008006" key="6">
    <source>
        <dbReference type="Google" id="ProtNLM"/>
    </source>
</evidence>
<evidence type="ECO:0000259" key="2">
    <source>
        <dbReference type="Pfam" id="PF00535"/>
    </source>
</evidence>
<reference evidence="4 5" key="1">
    <citation type="submission" date="2015-09" db="EMBL/GenBank/DDBJ databases">
        <title>Sorangium comparison.</title>
        <authorList>
            <person name="Zaburannyi N."/>
            <person name="Bunk B."/>
            <person name="Overmann J."/>
            <person name="Mueller R."/>
        </authorList>
    </citation>
    <scope>NUCLEOTIDE SEQUENCE [LARGE SCALE GENOMIC DNA]</scope>
    <source>
        <strain evidence="4 5">So ceGT47</strain>
    </source>
</reference>
<gene>
    <name evidence="4" type="ORF">SOCEGT47_074490</name>
</gene>
<sequence length="292" mass="32355">MLSIVVPSYQRVARLRLSLTTICASLISEVDKGEVIVVDDSGEAKARQVLEEVTGRFPGVRARLVEQVNGGRSAARNRGARESRGDVLLFLDADVLLFRGSLTAHLDAHASGVMTRGSIVHMPRAAIFEDPERGVLTDRARRVLSGAAPTPPVRLEADGSPSEHLLRLGRMTRFERDLHELLAVSQRRWPGATGAHVSIGREDFMRLGGYDERMGRRWGAEDLELGYRAEQAGMTLCHREDAVVLHMDHDVCGREGDHAHALSYFAEKHRDPRVLRLDEYLAGKCSLHEVVS</sequence>
<dbReference type="EMBL" id="CP012670">
    <property type="protein sequence ID" value="AUX26879.1"/>
    <property type="molecule type" value="Genomic_DNA"/>
</dbReference>
<dbReference type="GO" id="GO:0016740">
    <property type="term" value="F:transferase activity"/>
    <property type="evidence" value="ECO:0007669"/>
    <property type="project" value="UniProtKB-KW"/>
</dbReference>
<dbReference type="InterPro" id="IPR001173">
    <property type="entry name" value="Glyco_trans_2-like"/>
</dbReference>
<dbReference type="Pfam" id="PF02709">
    <property type="entry name" value="Glyco_transf_7C"/>
    <property type="match status" value="1"/>
</dbReference>
<dbReference type="PANTHER" id="PTHR43685:SF3">
    <property type="entry name" value="SLR2126 PROTEIN"/>
    <property type="match status" value="1"/>
</dbReference>
<dbReference type="Pfam" id="PF00535">
    <property type="entry name" value="Glycos_transf_2"/>
    <property type="match status" value="1"/>
</dbReference>
<dbReference type="SUPFAM" id="SSF53448">
    <property type="entry name" value="Nucleotide-diphospho-sugar transferases"/>
    <property type="match status" value="1"/>
</dbReference>
<protein>
    <recommendedName>
        <fullName evidence="6">Glycosyltransferase</fullName>
    </recommendedName>
</protein>
<accession>A0A4P2QBA7</accession>
<dbReference type="InterPro" id="IPR029044">
    <property type="entry name" value="Nucleotide-diphossugar_trans"/>
</dbReference>
<dbReference type="InterPro" id="IPR050834">
    <property type="entry name" value="Glycosyltransf_2"/>
</dbReference>
<dbReference type="CDD" id="cd00761">
    <property type="entry name" value="Glyco_tranf_GTA_type"/>
    <property type="match status" value="1"/>
</dbReference>
<evidence type="ECO:0000313" key="5">
    <source>
        <dbReference type="Proteomes" id="UP000295781"/>
    </source>
</evidence>
<keyword evidence="1" id="KW-0808">Transferase</keyword>
<proteinExistence type="predicted"/>
<organism evidence="4 5">
    <name type="scientific">Sorangium cellulosum</name>
    <name type="common">Polyangium cellulosum</name>
    <dbReference type="NCBI Taxonomy" id="56"/>
    <lineage>
        <taxon>Bacteria</taxon>
        <taxon>Pseudomonadati</taxon>
        <taxon>Myxococcota</taxon>
        <taxon>Polyangia</taxon>
        <taxon>Polyangiales</taxon>
        <taxon>Polyangiaceae</taxon>
        <taxon>Sorangium</taxon>
    </lineage>
</organism>
<evidence type="ECO:0000259" key="3">
    <source>
        <dbReference type="Pfam" id="PF02709"/>
    </source>
</evidence>
<evidence type="ECO:0000313" key="4">
    <source>
        <dbReference type="EMBL" id="AUX26879.1"/>
    </source>
</evidence>
<dbReference type="PANTHER" id="PTHR43685">
    <property type="entry name" value="GLYCOSYLTRANSFERASE"/>
    <property type="match status" value="1"/>
</dbReference>
<feature type="domain" description="Galactosyltransferase C-terminal" evidence="3">
    <location>
        <begin position="188"/>
        <end position="241"/>
    </location>
</feature>
<dbReference type="AlphaFoldDB" id="A0A4P2QBA7"/>
<dbReference type="RefSeq" id="WP_129354774.1">
    <property type="nucleotide sequence ID" value="NZ_CP012670.1"/>
</dbReference>
<evidence type="ECO:0000256" key="1">
    <source>
        <dbReference type="ARBA" id="ARBA00022679"/>
    </source>
</evidence>
<name>A0A4P2QBA7_SORCE</name>
<dbReference type="Gene3D" id="3.90.550.10">
    <property type="entry name" value="Spore Coat Polysaccharide Biosynthesis Protein SpsA, Chain A"/>
    <property type="match status" value="1"/>
</dbReference>
<dbReference type="OrthoDB" id="9783791at2"/>